<dbReference type="Pfam" id="PF01075">
    <property type="entry name" value="Glyco_transf_9"/>
    <property type="match status" value="1"/>
</dbReference>
<evidence type="ECO:0000256" key="4">
    <source>
        <dbReference type="ARBA" id="ARBA00044042"/>
    </source>
</evidence>
<comment type="catalytic activity">
    <reaction evidence="5">
        <text>an L-alpha-D-Hep-(1-&gt;5)-[alpha-Kdo-(2-&gt;4)]-alpha-Kdo-(2-&gt;6)-lipid A + ADP-L-glycero-beta-D-manno-heptose = an L-alpha-D-Hep-(1-&gt;3)-L-alpha-D-Hep-(1-&gt;5)-[alpha-Kdo-(2-&gt;4)]-alpha-Kdo-(2-&gt;6)-lipid A + ADP + H(+)</text>
        <dbReference type="Rhea" id="RHEA:74071"/>
        <dbReference type="ChEBI" id="CHEBI:15378"/>
        <dbReference type="ChEBI" id="CHEBI:61506"/>
        <dbReference type="ChEBI" id="CHEBI:193068"/>
        <dbReference type="ChEBI" id="CHEBI:193069"/>
        <dbReference type="ChEBI" id="CHEBI:456216"/>
        <dbReference type="EC" id="2.4.99.24"/>
    </reaction>
</comment>
<keyword evidence="2 6" id="KW-0808">Transferase</keyword>
<name>A0A6F8PPR5_9GAMM</name>
<keyword evidence="7" id="KW-1185">Reference proteome</keyword>
<evidence type="ECO:0000256" key="3">
    <source>
        <dbReference type="ARBA" id="ARBA00043995"/>
    </source>
</evidence>
<dbReference type="SUPFAM" id="SSF53756">
    <property type="entry name" value="UDP-Glycosyltransferase/glycogen phosphorylase"/>
    <property type="match status" value="1"/>
</dbReference>
<dbReference type="GO" id="GO:0009244">
    <property type="term" value="P:lipopolysaccharide core region biosynthetic process"/>
    <property type="evidence" value="ECO:0007669"/>
    <property type="project" value="TreeGrafter"/>
</dbReference>
<keyword evidence="1" id="KW-0328">Glycosyltransferase</keyword>
<accession>A0A6F8PPR5</accession>
<evidence type="ECO:0000256" key="2">
    <source>
        <dbReference type="ARBA" id="ARBA00022679"/>
    </source>
</evidence>
<gene>
    <name evidence="6" type="ORF">THMIRHAT_17740</name>
</gene>
<dbReference type="AlphaFoldDB" id="A0A6F8PPR5"/>
<reference evidence="7" key="1">
    <citation type="submission" date="2019-11" db="EMBL/GenBank/DDBJ databases">
        <title>Isolation and characterization of two novel species in the genus Thiomicrorhabdus.</title>
        <authorList>
            <person name="Mochizuki J."/>
            <person name="Kojima H."/>
            <person name="Fukui M."/>
        </authorList>
    </citation>
    <scope>NUCLEOTIDE SEQUENCE [LARGE SCALE GENOMIC DNA]</scope>
    <source>
        <strain evidence="7">AkT22</strain>
    </source>
</reference>
<dbReference type="RefSeq" id="WP_173291783.1">
    <property type="nucleotide sequence ID" value="NZ_AP021888.1"/>
</dbReference>
<dbReference type="InterPro" id="IPR051199">
    <property type="entry name" value="LPS_LOS_Heptosyltrfase"/>
</dbReference>
<dbReference type="EMBL" id="AP021888">
    <property type="protein sequence ID" value="BBP44028.1"/>
    <property type="molecule type" value="Genomic_DNA"/>
</dbReference>
<dbReference type="InterPro" id="IPR002201">
    <property type="entry name" value="Glyco_trans_9"/>
</dbReference>
<dbReference type="GO" id="GO:0008713">
    <property type="term" value="F:ADP-heptose-lipopolysaccharide heptosyltransferase activity"/>
    <property type="evidence" value="ECO:0007669"/>
    <property type="project" value="UniProtKB-EC"/>
</dbReference>
<dbReference type="PANTHER" id="PTHR30160:SF7">
    <property type="entry name" value="ADP-HEPTOSE--LPS HEPTOSYLTRANSFERASE 2"/>
    <property type="match status" value="1"/>
</dbReference>
<dbReference type="GO" id="GO:0005829">
    <property type="term" value="C:cytosol"/>
    <property type="evidence" value="ECO:0007669"/>
    <property type="project" value="TreeGrafter"/>
</dbReference>
<protein>
    <recommendedName>
        <fullName evidence="4">lipopolysaccharide heptosyltransferase II</fullName>
        <ecNumber evidence="4">2.4.99.24</ecNumber>
    </recommendedName>
</protein>
<proteinExistence type="inferred from homology"/>
<evidence type="ECO:0000256" key="5">
    <source>
        <dbReference type="ARBA" id="ARBA00047503"/>
    </source>
</evidence>
<dbReference type="PANTHER" id="PTHR30160">
    <property type="entry name" value="TETRAACYLDISACCHARIDE 4'-KINASE-RELATED"/>
    <property type="match status" value="1"/>
</dbReference>
<evidence type="ECO:0000313" key="6">
    <source>
        <dbReference type="EMBL" id="BBP44028.1"/>
    </source>
</evidence>
<comment type="similarity">
    <text evidence="3">Belongs to the glycosyltransferase 9 family.</text>
</comment>
<dbReference type="CDD" id="cd03789">
    <property type="entry name" value="GT9_LPS_heptosyltransferase"/>
    <property type="match status" value="1"/>
</dbReference>
<evidence type="ECO:0000313" key="7">
    <source>
        <dbReference type="Proteomes" id="UP000501466"/>
    </source>
</evidence>
<organism evidence="6 7">
    <name type="scientific">Thiosulfativibrio zosterae</name>
    <dbReference type="NCBI Taxonomy" id="2675053"/>
    <lineage>
        <taxon>Bacteria</taxon>
        <taxon>Pseudomonadati</taxon>
        <taxon>Pseudomonadota</taxon>
        <taxon>Gammaproteobacteria</taxon>
        <taxon>Thiotrichales</taxon>
        <taxon>Piscirickettsiaceae</taxon>
        <taxon>Thiosulfativibrio</taxon>
    </lineage>
</organism>
<dbReference type="NCBIfam" id="TIGR02195">
    <property type="entry name" value="heptsyl_trn_II"/>
    <property type="match status" value="1"/>
</dbReference>
<dbReference type="Proteomes" id="UP000501466">
    <property type="component" value="Chromosome"/>
</dbReference>
<dbReference type="Gene3D" id="3.40.50.2000">
    <property type="entry name" value="Glycogen Phosphorylase B"/>
    <property type="match status" value="2"/>
</dbReference>
<dbReference type="KEGG" id="tzo:THMIRHAT_17740"/>
<dbReference type="EC" id="2.4.99.24" evidence="4"/>
<sequence>MMTPNKVHKIAVLGLKRIGDAIYTLPIFEALKQRYPEAIIEVFSEPQVKDIYLANPFIDQLHVYSKKVFWRFCLADLKGADFDACIVLHNAFKYALLPFIAEVPVRIGYEKELRSFLLTHHLPLSKTVVHRLEHNARLADFLGVNSRLILPQLYFSQDELGTTDDLLLKHQLSEKAYVAFIVGSISPTRRWFPNNFAQVALNITLKLGLKVVILGGPDDIDLANQVKGLCSENDAVINLAGQTTLRETLFLFKASKAVVTNDTGPMHAASAIGVPVVTWFGAANEAEIAPPSPLTTVLNAKVFCSPCVKERCPYQLECLSDITPEMVFKTLREKLE</sequence>
<dbReference type="InterPro" id="IPR011910">
    <property type="entry name" value="RfaF"/>
</dbReference>
<evidence type="ECO:0000256" key="1">
    <source>
        <dbReference type="ARBA" id="ARBA00022676"/>
    </source>
</evidence>